<feature type="domain" description="Aerobactin siderophore biosynthesis IucA/IucC N-terminal" evidence="3">
    <location>
        <begin position="142"/>
        <end position="391"/>
    </location>
</feature>
<dbReference type="Pfam" id="PF06276">
    <property type="entry name" value="FhuF"/>
    <property type="match status" value="1"/>
</dbReference>
<evidence type="ECO:0000259" key="4">
    <source>
        <dbReference type="Pfam" id="PF06276"/>
    </source>
</evidence>
<dbReference type="Proteomes" id="UP001197974">
    <property type="component" value="Chromosome"/>
</dbReference>
<dbReference type="InterPro" id="IPR022770">
    <property type="entry name" value="IucA/IucC-like_C"/>
</dbReference>
<sequence>MKTKEDVMTHERWTLANKRLLAKMVREFSYEDIIAPVLEKIEDRTKKMILTLDGNIQYRYRCEERMMDSIYVDENSIERFDGNIWVEATDAIQFLLDIQVTAKIKPDTAAYLIKEYNHTLLADVHILSQKENRHASDLIGMDYSELEGEMDGHPWITYNKGRIGFSYDDYLKYTPEMKQLTTIRWIAVHHDVATFHSISGLDQKQVIKHELSEAEITSFYEVLERKGVNQEDYMLLPIHIWQWNQMVIPLYSSFVSAKKIIDLGEGKDRYLPQQSVRTFVNKDHQHKYHVKLPMSILNTLVYRGLPSERTVIAPQITEFIKSIYDQDPFLRDQCRVILPGEVASINVNQPQFHDLPGTPYQFLEMLGVIWRESIYSYLDVDEQAVTLAALLYEDEYGSSYIGELIERSGLSAKEWVAQLFEVILPPLLHFLYKYGTVFSPHGQNTVIVLKNHRPHRLAVKDFVDDVNVSDQPIPYLDKLSEPLKKVLRSEPPEGLCQFIFTGLFVCHNRYLADLLERSGLLSESEFWLVIRETILSYQAKFPELKGRFELFDMLRPSFTKLCLNRNRMIDYGYEDGDDRPHASEHGKVNNPLYIVEQMKAKIK</sequence>
<accession>A0ABY9JXB0</accession>
<comment type="similarity">
    <text evidence="2">Belongs to the IucA/IucC family.</text>
</comment>
<name>A0ABY9JXB0_9BACI</name>
<dbReference type="Pfam" id="PF04183">
    <property type="entry name" value="IucA_IucC"/>
    <property type="match status" value="1"/>
</dbReference>
<keyword evidence="6" id="KW-1185">Reference proteome</keyword>
<evidence type="ECO:0000313" key="5">
    <source>
        <dbReference type="EMBL" id="WLR43138.1"/>
    </source>
</evidence>
<dbReference type="RefSeq" id="WP_226538961.1">
    <property type="nucleotide sequence ID" value="NZ_CP129013.1"/>
</dbReference>
<evidence type="ECO:0000313" key="6">
    <source>
        <dbReference type="Proteomes" id="UP001197974"/>
    </source>
</evidence>
<protein>
    <submittedName>
        <fullName evidence="5">IucA/IucC family siderophore biosynthesis protein</fullName>
    </submittedName>
</protein>
<dbReference type="Gene3D" id="3.30.310.280">
    <property type="match status" value="1"/>
</dbReference>
<feature type="domain" description="Aerobactin siderophore biosynthesis IucA/IucC-like C-terminal" evidence="4">
    <location>
        <begin position="414"/>
        <end position="573"/>
    </location>
</feature>
<organism evidence="5 6">
    <name type="scientific">Bacillus carboniphilus</name>
    <dbReference type="NCBI Taxonomy" id="86663"/>
    <lineage>
        <taxon>Bacteria</taxon>
        <taxon>Bacillati</taxon>
        <taxon>Bacillota</taxon>
        <taxon>Bacilli</taxon>
        <taxon>Bacillales</taxon>
        <taxon>Bacillaceae</taxon>
        <taxon>Bacillus</taxon>
    </lineage>
</organism>
<dbReference type="Gene3D" id="1.10.510.40">
    <property type="match status" value="1"/>
</dbReference>
<dbReference type="InterPro" id="IPR037455">
    <property type="entry name" value="LucA/IucC-like"/>
</dbReference>
<evidence type="ECO:0000256" key="1">
    <source>
        <dbReference type="ARBA" id="ARBA00004924"/>
    </source>
</evidence>
<dbReference type="InterPro" id="IPR007310">
    <property type="entry name" value="Aerobactin_biosyn_IucA/IucC_N"/>
</dbReference>
<evidence type="ECO:0000259" key="3">
    <source>
        <dbReference type="Pfam" id="PF04183"/>
    </source>
</evidence>
<gene>
    <name evidence="5" type="ORF">LC087_02720</name>
</gene>
<comment type="pathway">
    <text evidence="1">Siderophore biosynthesis.</text>
</comment>
<proteinExistence type="inferred from homology"/>
<dbReference type="EMBL" id="CP129013">
    <property type="protein sequence ID" value="WLR43138.1"/>
    <property type="molecule type" value="Genomic_DNA"/>
</dbReference>
<dbReference type="PANTHER" id="PTHR34384">
    <property type="entry name" value="L-2,3-DIAMINOPROPANOATE--CITRATE LIGASE"/>
    <property type="match status" value="1"/>
</dbReference>
<evidence type="ECO:0000256" key="2">
    <source>
        <dbReference type="ARBA" id="ARBA00007832"/>
    </source>
</evidence>
<reference evidence="5 6" key="1">
    <citation type="submission" date="2023-06" db="EMBL/GenBank/DDBJ databases">
        <title>Five Gram-positive bacteria isolated from mangrove sediments in Shenzhen, Guangdong, China.</title>
        <authorList>
            <person name="Yu S."/>
            <person name="Zheng W."/>
            <person name="Huang Y."/>
        </authorList>
    </citation>
    <scope>NUCLEOTIDE SEQUENCE [LARGE SCALE GENOMIC DNA]</scope>
    <source>
        <strain evidence="5 6">SaN35-3</strain>
    </source>
</reference>
<dbReference type="Gene3D" id="6.10.250.3370">
    <property type="match status" value="1"/>
</dbReference>
<dbReference type="PANTHER" id="PTHR34384:SF6">
    <property type="entry name" value="STAPHYLOFERRIN B SYNTHASE"/>
    <property type="match status" value="1"/>
</dbReference>